<evidence type="ECO:0000313" key="4">
    <source>
        <dbReference type="RefSeq" id="XP_007523573.1"/>
    </source>
</evidence>
<organism evidence="3 4">
    <name type="scientific">Erinaceus europaeus</name>
    <name type="common">Western European hedgehog</name>
    <dbReference type="NCBI Taxonomy" id="9365"/>
    <lineage>
        <taxon>Eukaryota</taxon>
        <taxon>Metazoa</taxon>
        <taxon>Chordata</taxon>
        <taxon>Craniata</taxon>
        <taxon>Vertebrata</taxon>
        <taxon>Euteleostomi</taxon>
        <taxon>Mammalia</taxon>
        <taxon>Eutheria</taxon>
        <taxon>Laurasiatheria</taxon>
        <taxon>Eulipotyphla</taxon>
        <taxon>Erinaceidae</taxon>
        <taxon>Erinaceinae</taxon>
        <taxon>Erinaceus</taxon>
    </lineage>
</organism>
<protein>
    <submittedName>
        <fullName evidence="4">P antigen family member 4</fullName>
    </submittedName>
</protein>
<evidence type="ECO:0000259" key="2">
    <source>
        <dbReference type="SMART" id="SM01379"/>
    </source>
</evidence>
<sequence>MLQLFVTYNLYEEMEGCSPPSSRNKSNMSARVRSRSRGRGDGYEPSKAALPLAQQERDERSEEESPAEILDVENNEEDEEPPRVQEAEMEDAGQEEAAVDGGDGPNVKEKVVSDPVFGRKPEAGDR</sequence>
<dbReference type="AlphaFoldDB" id="A0A1S2ZRT4"/>
<dbReference type="InterPro" id="IPR031320">
    <property type="entry name" value="GAGE"/>
</dbReference>
<gene>
    <name evidence="4" type="primary">LOC103113911</name>
</gene>
<proteinExistence type="predicted"/>
<dbReference type="InParanoid" id="A0A1S2ZRT4"/>
<dbReference type="SMART" id="SM01379">
    <property type="entry name" value="GAGE"/>
    <property type="match status" value="1"/>
</dbReference>
<dbReference type="Proteomes" id="UP001652624">
    <property type="component" value="Chromosome 5"/>
</dbReference>
<feature type="compositionally biased region" description="Basic and acidic residues" evidence="1">
    <location>
        <begin position="106"/>
        <end position="126"/>
    </location>
</feature>
<feature type="domain" description="GAGE" evidence="2">
    <location>
        <begin position="28"/>
        <end position="124"/>
    </location>
</feature>
<evidence type="ECO:0000256" key="1">
    <source>
        <dbReference type="SAM" id="MobiDB-lite"/>
    </source>
</evidence>
<dbReference type="Pfam" id="PF05831">
    <property type="entry name" value="GAGE"/>
    <property type="match status" value="1"/>
</dbReference>
<reference evidence="4" key="1">
    <citation type="submission" date="2025-08" db="UniProtKB">
        <authorList>
            <consortium name="RefSeq"/>
        </authorList>
    </citation>
    <scope>IDENTIFICATION</scope>
</reference>
<feature type="compositionally biased region" description="Acidic residues" evidence="1">
    <location>
        <begin position="87"/>
        <end position="98"/>
    </location>
</feature>
<feature type="region of interest" description="Disordered" evidence="1">
    <location>
        <begin position="13"/>
        <end position="126"/>
    </location>
</feature>
<dbReference type="RefSeq" id="XP_007523573.1">
    <property type="nucleotide sequence ID" value="XM_007523511.1"/>
</dbReference>
<evidence type="ECO:0000313" key="3">
    <source>
        <dbReference type="Proteomes" id="UP001652624"/>
    </source>
</evidence>
<feature type="compositionally biased region" description="Acidic residues" evidence="1">
    <location>
        <begin position="61"/>
        <end position="80"/>
    </location>
</feature>
<name>A0A1S2ZRT4_ERIEU</name>
<dbReference type="GeneID" id="103113911"/>
<keyword evidence="3" id="KW-1185">Reference proteome</keyword>
<accession>A0A1S2ZRT4</accession>
<feature type="compositionally biased region" description="Polar residues" evidence="1">
    <location>
        <begin position="19"/>
        <end position="28"/>
    </location>
</feature>